<dbReference type="PANTHER" id="PTHR48420">
    <property type="entry name" value="NON-HAEM DIOXYGENASE N-TERMINAL DOMAIN-CONTAINING PROTEIN"/>
    <property type="match status" value="1"/>
</dbReference>
<dbReference type="EMBL" id="CP014501">
    <property type="protein sequence ID" value="ANB12635.1"/>
    <property type="molecule type" value="Genomic_DNA"/>
</dbReference>
<evidence type="ECO:0000313" key="2">
    <source>
        <dbReference type="Proteomes" id="UP000189580"/>
    </source>
</evidence>
<gene>
    <name evidence="1" type="ORF">AWJ20_895</name>
</gene>
<dbReference type="SUPFAM" id="SSF51197">
    <property type="entry name" value="Clavaminate synthase-like"/>
    <property type="match status" value="1"/>
</dbReference>
<dbReference type="PANTHER" id="PTHR48420:SF1">
    <property type="entry name" value="NON-HAEM DIOXYGENASE N-TERMINAL DOMAIN-CONTAINING PROTEIN"/>
    <property type="match status" value="1"/>
</dbReference>
<keyword evidence="2" id="KW-1185">Reference proteome</keyword>
<dbReference type="InterPro" id="IPR027443">
    <property type="entry name" value="IPNS-like_sf"/>
</dbReference>
<name>A0A167D983_9ASCO</name>
<dbReference type="RefSeq" id="XP_018735112.1">
    <property type="nucleotide sequence ID" value="XM_018882865.1"/>
</dbReference>
<sequence length="347" mass="38510">MSQDHQNPITVSLKDLRDNNVSDSLLVDAFGRESLGIIIVTDLPDHYKQLRARVLQNAAKLAHLAPEKLAKIEVPEAFWLVGWSCGKEKLANGLPDNYKGSYYVNCDFYAEKSGQKPEFTAQDLANCKEYTSNNVFPDDSDIPRFEQDLKDLLTLMIDTAKQVAKNCDRYLTNNKQATGQAAAVNSNNYLENIVKTSNTTKARLLHYYAPPADAAPESDDSWCGEHVDHSCITALTSEYLIQNGNTSNEVTLPASEQHKYGLFIRDRQGSPLRVEIPKDALAFQTGSALEAISGGVFRAIPHYVKAPSSPEIARSTLAVFCQPSLHDKVSVDKDFVTFSREILSKNH</sequence>
<dbReference type="AlphaFoldDB" id="A0A167D983"/>
<accession>A0A167D983</accession>
<evidence type="ECO:0000313" key="1">
    <source>
        <dbReference type="EMBL" id="ANB12635.1"/>
    </source>
</evidence>
<dbReference type="KEGG" id="slb:AWJ20_895"/>
<protein>
    <submittedName>
        <fullName evidence="1">Uncharacterized protein</fullName>
    </submittedName>
</protein>
<dbReference type="OrthoDB" id="438224at2759"/>
<proteinExistence type="predicted"/>
<reference evidence="1 2" key="1">
    <citation type="submission" date="2016-02" db="EMBL/GenBank/DDBJ databases">
        <title>Complete genome sequence and transcriptome regulation of the pentose utilising yeast Sugiyamaella lignohabitans.</title>
        <authorList>
            <person name="Bellasio M."/>
            <person name="Peymann A."/>
            <person name="Valli M."/>
            <person name="Sipitzky M."/>
            <person name="Graf A."/>
            <person name="Sauer M."/>
            <person name="Marx H."/>
            <person name="Mattanovich D."/>
        </authorList>
    </citation>
    <scope>NUCLEOTIDE SEQUENCE [LARGE SCALE GENOMIC DNA]</scope>
    <source>
        <strain evidence="1 2">CBS 10342</strain>
    </source>
</reference>
<dbReference type="Proteomes" id="UP000189580">
    <property type="component" value="Chromosome a"/>
</dbReference>
<organism evidence="1 2">
    <name type="scientific">Sugiyamaella lignohabitans</name>
    <dbReference type="NCBI Taxonomy" id="796027"/>
    <lineage>
        <taxon>Eukaryota</taxon>
        <taxon>Fungi</taxon>
        <taxon>Dikarya</taxon>
        <taxon>Ascomycota</taxon>
        <taxon>Saccharomycotina</taxon>
        <taxon>Dipodascomycetes</taxon>
        <taxon>Dipodascales</taxon>
        <taxon>Trichomonascaceae</taxon>
        <taxon>Sugiyamaella</taxon>
    </lineage>
</organism>
<dbReference type="Gene3D" id="2.60.120.330">
    <property type="entry name" value="B-lactam Antibiotic, Isopenicillin N Synthase, Chain"/>
    <property type="match status" value="1"/>
</dbReference>
<dbReference type="GeneID" id="30037977"/>